<sequence>MDEPLSPTGAGSHRFAPITAYNRAGLLWIALILCLIYSFLVLIVRLHIKWKLYGLDDATAALATFLQFFEVICLFLGLQQGLGRSDPPLNDDQTQFVGKTTFASHLFFISSLAAAKASVALLMLRLFTRDIEVTRKSWVLCHITVAFTIAWGFGSIVALSVSCIPSSLISDDASRLCSSQLLRWRIIAFTDIFIEIMLISLPVIFIWRIQMKRYIKLQVVVAFGFRLPVIAFAVAHLHNVATYLKGGSKSKGMIAVLVYQQFELFWALMSATIPTLKTFMRSFNSGFGMEIDLDGYGYGTSGNETYQMNSLRSKQASGNSTNTDTLVLPGRIRDRGQDIQSASYAEEIEPAKPGHDVQEQKCNSFHSQGSQELIIKRAL</sequence>
<feature type="domain" description="Rhodopsin" evidence="2">
    <location>
        <begin position="45"/>
        <end position="281"/>
    </location>
</feature>
<dbReference type="OrthoDB" id="3918601at2759"/>
<dbReference type="EMBL" id="KZ678131">
    <property type="protein sequence ID" value="PSN70771.1"/>
    <property type="molecule type" value="Genomic_DNA"/>
</dbReference>
<keyword evidence="1" id="KW-0812">Transmembrane</keyword>
<keyword evidence="1" id="KW-0472">Membrane</keyword>
<organism evidence="3 4">
    <name type="scientific">Corynespora cassiicola Philippines</name>
    <dbReference type="NCBI Taxonomy" id="1448308"/>
    <lineage>
        <taxon>Eukaryota</taxon>
        <taxon>Fungi</taxon>
        <taxon>Dikarya</taxon>
        <taxon>Ascomycota</taxon>
        <taxon>Pezizomycotina</taxon>
        <taxon>Dothideomycetes</taxon>
        <taxon>Pleosporomycetidae</taxon>
        <taxon>Pleosporales</taxon>
        <taxon>Corynesporascaceae</taxon>
        <taxon>Corynespora</taxon>
    </lineage>
</organism>
<dbReference type="PANTHER" id="PTHR39614:SF2">
    <property type="entry name" value="INTEGRAL MEMBRANE PROTEIN"/>
    <property type="match status" value="1"/>
</dbReference>
<gene>
    <name evidence="3" type="ORF">BS50DRAFT_517405</name>
</gene>
<evidence type="ECO:0000313" key="3">
    <source>
        <dbReference type="EMBL" id="PSN70771.1"/>
    </source>
</evidence>
<evidence type="ECO:0000313" key="4">
    <source>
        <dbReference type="Proteomes" id="UP000240883"/>
    </source>
</evidence>
<dbReference type="STRING" id="1448308.A0A2T2NZB7"/>
<name>A0A2T2NZB7_CORCC</name>
<dbReference type="InterPro" id="IPR049326">
    <property type="entry name" value="Rhodopsin_dom_fungi"/>
</dbReference>
<feature type="transmembrane region" description="Helical" evidence="1">
    <location>
        <begin position="60"/>
        <end position="82"/>
    </location>
</feature>
<dbReference type="PANTHER" id="PTHR39614">
    <property type="entry name" value="INTEGRAL MEMBRANE PROTEIN"/>
    <property type="match status" value="1"/>
</dbReference>
<accession>A0A2T2NZB7</accession>
<dbReference type="AlphaFoldDB" id="A0A2T2NZB7"/>
<evidence type="ECO:0000256" key="1">
    <source>
        <dbReference type="SAM" id="Phobius"/>
    </source>
</evidence>
<feature type="transmembrane region" description="Helical" evidence="1">
    <location>
        <begin position="26"/>
        <end position="48"/>
    </location>
</feature>
<reference evidence="3 4" key="1">
    <citation type="journal article" date="2018" name="Front. Microbiol.">
        <title>Genome-Wide Analysis of Corynespora cassiicola Leaf Fall Disease Putative Effectors.</title>
        <authorList>
            <person name="Lopez D."/>
            <person name="Ribeiro S."/>
            <person name="Label P."/>
            <person name="Fumanal B."/>
            <person name="Venisse J.S."/>
            <person name="Kohler A."/>
            <person name="de Oliveira R.R."/>
            <person name="Labutti K."/>
            <person name="Lipzen A."/>
            <person name="Lail K."/>
            <person name="Bauer D."/>
            <person name="Ohm R.A."/>
            <person name="Barry K.W."/>
            <person name="Spatafora J."/>
            <person name="Grigoriev I.V."/>
            <person name="Martin F.M."/>
            <person name="Pujade-Renaud V."/>
        </authorList>
    </citation>
    <scope>NUCLEOTIDE SEQUENCE [LARGE SCALE GENOMIC DNA]</scope>
    <source>
        <strain evidence="3 4">Philippines</strain>
    </source>
</reference>
<proteinExistence type="predicted"/>
<feature type="transmembrane region" description="Helical" evidence="1">
    <location>
        <begin position="182"/>
        <end position="207"/>
    </location>
</feature>
<protein>
    <recommendedName>
        <fullName evidence="2">Rhodopsin domain-containing protein</fullName>
    </recommendedName>
</protein>
<evidence type="ECO:0000259" key="2">
    <source>
        <dbReference type="Pfam" id="PF20684"/>
    </source>
</evidence>
<feature type="transmembrane region" description="Helical" evidence="1">
    <location>
        <begin position="253"/>
        <end position="273"/>
    </location>
</feature>
<feature type="transmembrane region" description="Helical" evidence="1">
    <location>
        <begin position="102"/>
        <end position="127"/>
    </location>
</feature>
<keyword evidence="4" id="KW-1185">Reference proteome</keyword>
<feature type="transmembrane region" description="Helical" evidence="1">
    <location>
        <begin position="139"/>
        <end position="162"/>
    </location>
</feature>
<feature type="transmembrane region" description="Helical" evidence="1">
    <location>
        <begin position="219"/>
        <end position="241"/>
    </location>
</feature>
<keyword evidence="1" id="KW-1133">Transmembrane helix</keyword>
<dbReference type="Pfam" id="PF20684">
    <property type="entry name" value="Fung_rhodopsin"/>
    <property type="match status" value="1"/>
</dbReference>
<dbReference type="Proteomes" id="UP000240883">
    <property type="component" value="Unassembled WGS sequence"/>
</dbReference>